<evidence type="ECO:0000256" key="2">
    <source>
        <dbReference type="SAM" id="MobiDB-lite"/>
    </source>
</evidence>
<accession>A0A2K3CXK2</accession>
<keyword evidence="5" id="KW-1185">Reference proteome</keyword>
<dbReference type="InParanoid" id="A0A2K3CXK2"/>
<dbReference type="OrthoDB" id="26525at2759"/>
<dbReference type="SUPFAM" id="SSF47473">
    <property type="entry name" value="EF-hand"/>
    <property type="match status" value="1"/>
</dbReference>
<dbReference type="EMBL" id="CM008975">
    <property type="protein sequence ID" value="PNW73026.1"/>
    <property type="molecule type" value="Genomic_DNA"/>
</dbReference>
<dbReference type="Pfam" id="PF13499">
    <property type="entry name" value="EF-hand_7"/>
    <property type="match status" value="1"/>
</dbReference>
<evidence type="ECO:0000313" key="4">
    <source>
        <dbReference type="EMBL" id="PNW73026.1"/>
    </source>
</evidence>
<dbReference type="InterPro" id="IPR011992">
    <property type="entry name" value="EF-hand-dom_pair"/>
</dbReference>
<feature type="domain" description="EF-hand" evidence="3">
    <location>
        <begin position="128"/>
        <end position="163"/>
    </location>
</feature>
<feature type="compositionally biased region" description="Low complexity" evidence="2">
    <location>
        <begin position="51"/>
        <end position="64"/>
    </location>
</feature>
<gene>
    <name evidence="4" type="ORF">CHLRE_14g615850v5</name>
</gene>
<dbReference type="Gramene" id="PNW73026">
    <property type="protein sequence ID" value="PNW73026"/>
    <property type="gene ID" value="CHLRE_14g615850v5"/>
</dbReference>
<dbReference type="PROSITE" id="PS00018">
    <property type="entry name" value="EF_HAND_1"/>
    <property type="match status" value="2"/>
</dbReference>
<evidence type="ECO:0000256" key="1">
    <source>
        <dbReference type="ARBA" id="ARBA00022837"/>
    </source>
</evidence>
<feature type="domain" description="EF-hand" evidence="3">
    <location>
        <begin position="79"/>
        <end position="114"/>
    </location>
</feature>
<proteinExistence type="predicted"/>
<dbReference type="Proteomes" id="UP000006906">
    <property type="component" value="Chromosome 14"/>
</dbReference>
<dbReference type="CDD" id="cd00051">
    <property type="entry name" value="EFh"/>
    <property type="match status" value="1"/>
</dbReference>
<feature type="region of interest" description="Disordered" evidence="2">
    <location>
        <begin position="42"/>
        <end position="68"/>
    </location>
</feature>
<dbReference type="AlphaFoldDB" id="A0A2K3CXK2"/>
<dbReference type="InterPro" id="IPR018247">
    <property type="entry name" value="EF_Hand_1_Ca_BS"/>
</dbReference>
<dbReference type="PROSITE" id="PS50222">
    <property type="entry name" value="EF_HAND_2"/>
    <property type="match status" value="2"/>
</dbReference>
<reference evidence="4 5" key="1">
    <citation type="journal article" date="2007" name="Science">
        <title>The Chlamydomonas genome reveals the evolution of key animal and plant functions.</title>
        <authorList>
            <person name="Merchant S.S."/>
            <person name="Prochnik S.E."/>
            <person name="Vallon O."/>
            <person name="Harris E.H."/>
            <person name="Karpowicz S.J."/>
            <person name="Witman G.B."/>
            <person name="Terry A."/>
            <person name="Salamov A."/>
            <person name="Fritz-Laylin L.K."/>
            <person name="Marechal-Drouard L."/>
            <person name="Marshall W.F."/>
            <person name="Qu L.H."/>
            <person name="Nelson D.R."/>
            <person name="Sanderfoot A.A."/>
            <person name="Spalding M.H."/>
            <person name="Kapitonov V.V."/>
            <person name="Ren Q."/>
            <person name="Ferris P."/>
            <person name="Lindquist E."/>
            <person name="Shapiro H."/>
            <person name="Lucas S.M."/>
            <person name="Grimwood J."/>
            <person name="Schmutz J."/>
            <person name="Cardol P."/>
            <person name="Cerutti H."/>
            <person name="Chanfreau G."/>
            <person name="Chen C.L."/>
            <person name="Cognat V."/>
            <person name="Croft M.T."/>
            <person name="Dent R."/>
            <person name="Dutcher S."/>
            <person name="Fernandez E."/>
            <person name="Fukuzawa H."/>
            <person name="Gonzalez-Ballester D."/>
            <person name="Gonzalez-Halphen D."/>
            <person name="Hallmann A."/>
            <person name="Hanikenne M."/>
            <person name="Hippler M."/>
            <person name="Inwood W."/>
            <person name="Jabbari K."/>
            <person name="Kalanon M."/>
            <person name="Kuras R."/>
            <person name="Lefebvre P.A."/>
            <person name="Lemaire S.D."/>
            <person name="Lobanov A.V."/>
            <person name="Lohr M."/>
            <person name="Manuell A."/>
            <person name="Meier I."/>
            <person name="Mets L."/>
            <person name="Mittag M."/>
            <person name="Mittelmeier T."/>
            <person name="Moroney J.V."/>
            <person name="Moseley J."/>
            <person name="Napoli C."/>
            <person name="Nedelcu A.M."/>
            <person name="Niyogi K."/>
            <person name="Novoselov S.V."/>
            <person name="Paulsen I.T."/>
            <person name="Pazour G."/>
            <person name="Purton S."/>
            <person name="Ral J.P."/>
            <person name="Riano-Pachon D.M."/>
            <person name="Riekhof W."/>
            <person name="Rymarquis L."/>
            <person name="Schroda M."/>
            <person name="Stern D."/>
            <person name="Umen J."/>
            <person name="Willows R."/>
            <person name="Wilson N."/>
            <person name="Zimmer S.L."/>
            <person name="Allmer J."/>
            <person name="Balk J."/>
            <person name="Bisova K."/>
            <person name="Chen C.J."/>
            <person name="Elias M."/>
            <person name="Gendler K."/>
            <person name="Hauser C."/>
            <person name="Lamb M.R."/>
            <person name="Ledford H."/>
            <person name="Long J.C."/>
            <person name="Minagawa J."/>
            <person name="Page M.D."/>
            <person name="Pan J."/>
            <person name="Pootakham W."/>
            <person name="Roje S."/>
            <person name="Rose A."/>
            <person name="Stahlberg E."/>
            <person name="Terauchi A.M."/>
            <person name="Yang P."/>
            <person name="Ball S."/>
            <person name="Bowler C."/>
            <person name="Dieckmann C.L."/>
            <person name="Gladyshev V.N."/>
            <person name="Green P."/>
            <person name="Jorgensen R."/>
            <person name="Mayfield S."/>
            <person name="Mueller-Roeber B."/>
            <person name="Rajamani S."/>
            <person name="Sayre R.T."/>
            <person name="Brokstein P."/>
            <person name="Dubchak I."/>
            <person name="Goodstein D."/>
            <person name="Hornick L."/>
            <person name="Huang Y.W."/>
            <person name="Jhaveri J."/>
            <person name="Luo Y."/>
            <person name="Martinez D."/>
            <person name="Ngau W.C."/>
            <person name="Otillar B."/>
            <person name="Poliakov A."/>
            <person name="Porter A."/>
            <person name="Szajkowski L."/>
            <person name="Werner G."/>
            <person name="Zhou K."/>
            <person name="Grigoriev I.V."/>
            <person name="Rokhsar D.S."/>
            <person name="Grossman A.R."/>
        </authorList>
    </citation>
    <scope>NUCLEOTIDE SEQUENCE [LARGE SCALE GENOMIC DNA]</scope>
    <source>
        <strain evidence="5">CC-503</strain>
    </source>
</reference>
<dbReference type="ExpressionAtlas" id="A0A2K3CXK2">
    <property type="expression patterns" value="differential"/>
</dbReference>
<keyword evidence="1" id="KW-0106">Calcium</keyword>
<dbReference type="SMART" id="SM00054">
    <property type="entry name" value="EFh"/>
    <property type="match status" value="3"/>
</dbReference>
<organism evidence="4 5">
    <name type="scientific">Chlamydomonas reinhardtii</name>
    <name type="common">Chlamydomonas smithii</name>
    <dbReference type="NCBI Taxonomy" id="3055"/>
    <lineage>
        <taxon>Eukaryota</taxon>
        <taxon>Viridiplantae</taxon>
        <taxon>Chlorophyta</taxon>
        <taxon>core chlorophytes</taxon>
        <taxon>Chlorophyceae</taxon>
        <taxon>CS clade</taxon>
        <taxon>Chlamydomonadales</taxon>
        <taxon>Chlamydomonadaceae</taxon>
        <taxon>Chlamydomonas</taxon>
    </lineage>
</organism>
<evidence type="ECO:0000313" key="5">
    <source>
        <dbReference type="Proteomes" id="UP000006906"/>
    </source>
</evidence>
<sequence>MRLPASKYHIVRQHRSPWPSTTTNHVRVSDVRTQFFWGSTAAPESDSITTSEASASSPDGAAGDNENDDKTMTLLNVISSLARASSAWELYDTNRDGVLSLEETEALINSAEISQAIELLTNTSCTYYTAADLDPYFRRADTDNSGTLTRTEFLALYLAVATERVKKNPLLLAEALLGFIDTDKNGVLEGGEIKVLLTILGFPAILLLPIPDFIKLEYKAILRTIGSMLEKRP</sequence>
<evidence type="ECO:0000259" key="3">
    <source>
        <dbReference type="PROSITE" id="PS50222"/>
    </source>
</evidence>
<dbReference type="RefSeq" id="XP_042916757.1">
    <property type="nucleotide sequence ID" value="XM_043070084.1"/>
</dbReference>
<dbReference type="GO" id="GO:0005509">
    <property type="term" value="F:calcium ion binding"/>
    <property type="evidence" value="ECO:0007669"/>
    <property type="project" value="InterPro"/>
</dbReference>
<dbReference type="InterPro" id="IPR002048">
    <property type="entry name" value="EF_hand_dom"/>
</dbReference>
<protein>
    <recommendedName>
        <fullName evidence="3">EF-hand domain-containing protein</fullName>
    </recommendedName>
</protein>
<dbReference type="STRING" id="3055.A0A2K3CXK2"/>
<dbReference type="GeneID" id="5724611"/>
<name>A0A2K3CXK2_CHLRE</name>
<dbReference type="Gene3D" id="1.10.238.10">
    <property type="entry name" value="EF-hand"/>
    <property type="match status" value="1"/>
</dbReference>